<dbReference type="AlphaFoldDB" id="A0ABD1QAD4"/>
<sequence length="132" mass="14825">MVVKEKFNGKKWVGALASMVKSIGNSEFTVQATLYDQNIIVFQDKLILGKTYVISNALVKITSSNYKAKSVDVQWTIPRITRIQLIEDVDISEAYTNAEAIDEIIAEKHYLSLTHSKLSAPNESKFTEIKSI</sequence>
<accession>A0ABD1QAD4</accession>
<organism evidence="2 3">
    <name type="scientific">Forsythia ovata</name>
    <dbReference type="NCBI Taxonomy" id="205694"/>
    <lineage>
        <taxon>Eukaryota</taxon>
        <taxon>Viridiplantae</taxon>
        <taxon>Streptophyta</taxon>
        <taxon>Embryophyta</taxon>
        <taxon>Tracheophyta</taxon>
        <taxon>Spermatophyta</taxon>
        <taxon>Magnoliopsida</taxon>
        <taxon>eudicotyledons</taxon>
        <taxon>Gunneridae</taxon>
        <taxon>Pentapetalae</taxon>
        <taxon>asterids</taxon>
        <taxon>lamiids</taxon>
        <taxon>Lamiales</taxon>
        <taxon>Oleaceae</taxon>
        <taxon>Forsythieae</taxon>
        <taxon>Forsythia</taxon>
    </lineage>
</organism>
<dbReference type="EMBL" id="JBFOLJ010000015">
    <property type="protein sequence ID" value="KAL2472762.1"/>
    <property type="molecule type" value="Genomic_DNA"/>
</dbReference>
<dbReference type="InterPro" id="IPR012340">
    <property type="entry name" value="NA-bd_OB-fold"/>
</dbReference>
<evidence type="ECO:0000313" key="2">
    <source>
        <dbReference type="EMBL" id="KAL2472762.1"/>
    </source>
</evidence>
<reference evidence="2" key="2">
    <citation type="submission" date="2024-07" db="EMBL/GenBank/DDBJ databases">
        <title>Two chromosome-level genome assemblies of Korean endemic species Abeliophyllum distichum and Forsythia ovata (Oleaceae).</title>
        <authorList>
            <person name="Mun J.H."/>
        </authorList>
    </citation>
    <scope>NUCLEOTIDE SEQUENCE</scope>
    <source>
        <strain evidence="2">KNKB202402200001</strain>
        <tissue evidence="2">Leaf</tissue>
    </source>
</reference>
<reference evidence="3" key="1">
    <citation type="submission" date="2024-07" db="EMBL/GenBank/DDBJ databases">
        <title>Two chromosome-level genome assemblies of Korean endemic species Abeliophyllum distichum and Forsythia ovata (Oleaceae).</title>
        <authorList>
            <person name="Jang H."/>
        </authorList>
    </citation>
    <scope>NUCLEOTIDE SEQUENCE [LARGE SCALE GENOMIC DNA]</scope>
</reference>
<proteinExistence type="predicted"/>
<comment type="caution">
    <text evidence="2">The sequence shown here is derived from an EMBL/GenBank/DDBJ whole genome shotgun (WGS) entry which is preliminary data.</text>
</comment>
<keyword evidence="3" id="KW-1185">Reference proteome</keyword>
<gene>
    <name evidence="1" type="ORF">Fot_48479</name>
    <name evidence="2" type="ORF">Fot_48498</name>
</gene>
<dbReference type="Gene3D" id="2.40.50.140">
    <property type="entry name" value="Nucleic acid-binding proteins"/>
    <property type="match status" value="1"/>
</dbReference>
<evidence type="ECO:0000313" key="1">
    <source>
        <dbReference type="EMBL" id="KAL2472743.1"/>
    </source>
</evidence>
<dbReference type="Proteomes" id="UP001604277">
    <property type="component" value="Unassembled WGS sequence"/>
</dbReference>
<dbReference type="EMBL" id="JBFOLJ010000015">
    <property type="protein sequence ID" value="KAL2472743.1"/>
    <property type="molecule type" value="Genomic_DNA"/>
</dbReference>
<name>A0ABD1QAD4_9LAMI</name>
<dbReference type="SUPFAM" id="SSF50249">
    <property type="entry name" value="Nucleic acid-binding proteins"/>
    <property type="match status" value="1"/>
</dbReference>
<evidence type="ECO:0000313" key="3">
    <source>
        <dbReference type="Proteomes" id="UP001604277"/>
    </source>
</evidence>
<protein>
    <submittedName>
        <fullName evidence="2">Nucleic acid-binding</fullName>
    </submittedName>
</protein>